<accession>A0AAU9NQ63</accession>
<dbReference type="InterPro" id="IPR033121">
    <property type="entry name" value="PEPTIDASE_A1"/>
</dbReference>
<protein>
    <recommendedName>
        <fullName evidence="1">Peptidase A1 domain-containing protein</fullName>
    </recommendedName>
</protein>
<dbReference type="InterPro" id="IPR011001">
    <property type="entry name" value="Saposin-like"/>
</dbReference>
<dbReference type="SUPFAM" id="SSF47862">
    <property type="entry name" value="Saposin"/>
    <property type="match status" value="1"/>
</dbReference>
<evidence type="ECO:0000313" key="3">
    <source>
        <dbReference type="Proteomes" id="UP001157418"/>
    </source>
</evidence>
<dbReference type="Gene3D" id="2.40.70.10">
    <property type="entry name" value="Acid Proteases"/>
    <property type="match status" value="1"/>
</dbReference>
<keyword evidence="3" id="KW-1185">Reference proteome</keyword>
<name>A0AAU9NQ63_9ASTR</name>
<dbReference type="Gene3D" id="1.10.225.10">
    <property type="entry name" value="Saposin-like"/>
    <property type="match status" value="1"/>
</dbReference>
<organism evidence="2 3">
    <name type="scientific">Lactuca virosa</name>
    <dbReference type="NCBI Taxonomy" id="75947"/>
    <lineage>
        <taxon>Eukaryota</taxon>
        <taxon>Viridiplantae</taxon>
        <taxon>Streptophyta</taxon>
        <taxon>Embryophyta</taxon>
        <taxon>Tracheophyta</taxon>
        <taxon>Spermatophyta</taxon>
        <taxon>Magnoliopsida</taxon>
        <taxon>eudicotyledons</taxon>
        <taxon>Gunneridae</taxon>
        <taxon>Pentapetalae</taxon>
        <taxon>asterids</taxon>
        <taxon>campanulids</taxon>
        <taxon>Asterales</taxon>
        <taxon>Asteraceae</taxon>
        <taxon>Cichorioideae</taxon>
        <taxon>Cichorieae</taxon>
        <taxon>Lactucinae</taxon>
        <taxon>Lactuca</taxon>
    </lineage>
</organism>
<evidence type="ECO:0000313" key="2">
    <source>
        <dbReference type="EMBL" id="CAH1439970.1"/>
    </source>
</evidence>
<dbReference type="AlphaFoldDB" id="A0AAU9NQ63"/>
<comment type="caution">
    <text evidence="2">The sequence shown here is derived from an EMBL/GenBank/DDBJ whole genome shotgun (WGS) entry which is preliminary data.</text>
</comment>
<feature type="domain" description="Peptidase A1" evidence="1">
    <location>
        <begin position="1"/>
        <end position="151"/>
    </location>
</feature>
<dbReference type="Proteomes" id="UP001157418">
    <property type="component" value="Unassembled WGS sequence"/>
</dbReference>
<evidence type="ECO:0000259" key="1">
    <source>
        <dbReference type="PROSITE" id="PS51767"/>
    </source>
</evidence>
<sequence length="151" mass="16268">MPSFSYGSLCNLVSKTGTSKHDIIGIESVADSSGDVSSGKRDGTCVACETMVLRMQNQCEQNMTREHILRYVNDLSDQFADTIGDSDIDCGKVASMPNISFTLGGKDFVLTPQEYLIKDGEGDGTRCVSGFMSLDIPTSDGLLCFSTQSPR</sequence>
<dbReference type="Pfam" id="PF00026">
    <property type="entry name" value="Asp"/>
    <property type="match status" value="1"/>
</dbReference>
<proteinExistence type="predicted"/>
<dbReference type="EMBL" id="CAKMRJ010005412">
    <property type="protein sequence ID" value="CAH1439970.1"/>
    <property type="molecule type" value="Genomic_DNA"/>
</dbReference>
<gene>
    <name evidence="2" type="ORF">LVIROSA_LOCUS26133</name>
</gene>
<dbReference type="PROSITE" id="PS51767">
    <property type="entry name" value="PEPTIDASE_A1"/>
    <property type="match status" value="1"/>
</dbReference>
<dbReference type="InterPro" id="IPR021109">
    <property type="entry name" value="Peptidase_aspartic_dom_sf"/>
</dbReference>
<reference evidence="2 3" key="1">
    <citation type="submission" date="2022-01" db="EMBL/GenBank/DDBJ databases">
        <authorList>
            <person name="Xiong W."/>
            <person name="Schranz E."/>
        </authorList>
    </citation>
    <scope>NUCLEOTIDE SEQUENCE [LARGE SCALE GENOMIC DNA]</scope>
</reference>
<dbReference type="SUPFAM" id="SSF50630">
    <property type="entry name" value="Acid proteases"/>
    <property type="match status" value="1"/>
</dbReference>